<dbReference type="AlphaFoldDB" id="A0A0C1QZ67"/>
<comment type="catalytic activity">
    <reaction evidence="7">
        <text>[protein]-L-isoaspartate + S-adenosyl-L-methionine = [protein]-L-isoaspartate alpha-methyl ester + S-adenosyl-L-homocysteine</text>
        <dbReference type="Rhea" id="RHEA:12705"/>
        <dbReference type="Rhea" id="RHEA-COMP:12143"/>
        <dbReference type="Rhea" id="RHEA-COMP:12144"/>
        <dbReference type="ChEBI" id="CHEBI:57856"/>
        <dbReference type="ChEBI" id="CHEBI:59789"/>
        <dbReference type="ChEBI" id="CHEBI:90596"/>
        <dbReference type="ChEBI" id="CHEBI:90598"/>
        <dbReference type="EC" id="2.1.1.77"/>
    </reaction>
</comment>
<dbReference type="PANTHER" id="PTHR11579:SF0">
    <property type="entry name" value="PROTEIN-L-ISOASPARTATE(D-ASPARTATE) O-METHYLTRANSFERASE"/>
    <property type="match status" value="1"/>
</dbReference>
<keyword evidence="5 7" id="KW-0808">Transferase</keyword>
<sequence length="212" mass="23582">MEYSESIFKALREQLVLDELQSQGINNQNVLDAMLKVPRQEFVPEQEKHLAYINTALPIGYAQTISQPFIVATMTQAANLDKDSKVLEIGTGSGYQAAILGSICKEVYSIEVVEPLAKQAIQILEKLGYNNIHIRVGDGYYGWKEKAPFDAVIVTAVISKVPEPLLLQLKIGGKLIIPIGEEYGDQELFAITKTNKGYKTTYLMPVKFVPFT</sequence>
<reference evidence="8 9" key="1">
    <citation type="submission" date="2014-11" db="EMBL/GenBank/DDBJ databases">
        <title>A Rickettsiales Symbiont of Amoebae With Ancient Features.</title>
        <authorList>
            <person name="Schulz F."/>
            <person name="Martijn J."/>
            <person name="Wascher F."/>
            <person name="Kostanjsek R."/>
            <person name="Ettema T.J."/>
            <person name="Horn M."/>
        </authorList>
    </citation>
    <scope>NUCLEOTIDE SEQUENCE [LARGE SCALE GENOMIC DNA]</scope>
    <source>
        <strain evidence="8 9">UWC36</strain>
    </source>
</reference>
<comment type="similarity">
    <text evidence="2 7">Belongs to the methyltransferase superfamily. L-isoaspartyl/D-aspartyl protein methyltransferase family.</text>
</comment>
<evidence type="ECO:0000256" key="7">
    <source>
        <dbReference type="HAMAP-Rule" id="MF_00090"/>
    </source>
</evidence>
<dbReference type="NCBIfam" id="NF001453">
    <property type="entry name" value="PRK00312.1"/>
    <property type="match status" value="1"/>
</dbReference>
<dbReference type="CDD" id="cd02440">
    <property type="entry name" value="AdoMet_MTases"/>
    <property type="match status" value="1"/>
</dbReference>
<protein>
    <recommendedName>
        <fullName evidence="7">Protein-L-isoaspartate O-methyltransferase</fullName>
        <ecNumber evidence="7">2.1.1.77</ecNumber>
    </recommendedName>
    <alternativeName>
        <fullName evidence="7">L-isoaspartyl protein carboxyl methyltransferase</fullName>
    </alternativeName>
    <alternativeName>
        <fullName evidence="7">Protein L-isoaspartyl methyltransferase</fullName>
    </alternativeName>
    <alternativeName>
        <fullName evidence="7">Protein-beta-aspartate methyltransferase</fullName>
        <shortName evidence="7">PIMT</shortName>
    </alternativeName>
</protein>
<dbReference type="STRING" id="86105.NF27_DT00790"/>
<dbReference type="FunFam" id="3.40.50.150:FF:000010">
    <property type="entry name" value="Protein-L-isoaspartate O-methyltransferase"/>
    <property type="match status" value="1"/>
</dbReference>
<accession>A0A0C1QZ67</accession>
<evidence type="ECO:0000256" key="6">
    <source>
        <dbReference type="ARBA" id="ARBA00022691"/>
    </source>
</evidence>
<evidence type="ECO:0000256" key="5">
    <source>
        <dbReference type="ARBA" id="ARBA00022679"/>
    </source>
</evidence>
<dbReference type="EC" id="2.1.1.77" evidence="7"/>
<dbReference type="SUPFAM" id="SSF53335">
    <property type="entry name" value="S-adenosyl-L-methionine-dependent methyltransferases"/>
    <property type="match status" value="1"/>
</dbReference>
<dbReference type="PATRIC" id="fig|86105.3.peg.879"/>
<keyword evidence="4 7" id="KW-0489">Methyltransferase</keyword>
<evidence type="ECO:0000313" key="9">
    <source>
        <dbReference type="Proteomes" id="UP000031258"/>
    </source>
</evidence>
<dbReference type="GO" id="GO:0004719">
    <property type="term" value="F:protein-L-isoaspartate (D-aspartate) O-methyltransferase activity"/>
    <property type="evidence" value="ECO:0007669"/>
    <property type="project" value="UniProtKB-UniRule"/>
</dbReference>
<proteinExistence type="inferred from homology"/>
<dbReference type="EMBL" id="JSWE01000096">
    <property type="protein sequence ID" value="KIE05305.1"/>
    <property type="molecule type" value="Genomic_DNA"/>
</dbReference>
<dbReference type="RefSeq" id="WP_068982006.1">
    <property type="nucleotide sequence ID" value="NZ_JSWE01000096.1"/>
</dbReference>
<keyword evidence="6 7" id="KW-0949">S-adenosyl-L-methionine</keyword>
<organism evidence="8 9">
    <name type="scientific">Candidatus Jidaibacter acanthamoebae</name>
    <dbReference type="NCBI Taxonomy" id="86105"/>
    <lineage>
        <taxon>Bacteria</taxon>
        <taxon>Pseudomonadati</taxon>
        <taxon>Pseudomonadota</taxon>
        <taxon>Alphaproteobacteria</taxon>
        <taxon>Rickettsiales</taxon>
        <taxon>Candidatus Midichloriaceae</taxon>
        <taxon>Candidatus Jidaibacter</taxon>
    </lineage>
</organism>
<dbReference type="GO" id="GO:0005737">
    <property type="term" value="C:cytoplasm"/>
    <property type="evidence" value="ECO:0007669"/>
    <property type="project" value="UniProtKB-SubCell"/>
</dbReference>
<dbReference type="GO" id="GO:0032259">
    <property type="term" value="P:methylation"/>
    <property type="evidence" value="ECO:0007669"/>
    <property type="project" value="UniProtKB-KW"/>
</dbReference>
<name>A0A0C1QZ67_9RICK</name>
<dbReference type="GO" id="GO:0030091">
    <property type="term" value="P:protein repair"/>
    <property type="evidence" value="ECO:0007669"/>
    <property type="project" value="UniProtKB-UniRule"/>
</dbReference>
<evidence type="ECO:0000256" key="1">
    <source>
        <dbReference type="ARBA" id="ARBA00004496"/>
    </source>
</evidence>
<evidence type="ECO:0000256" key="3">
    <source>
        <dbReference type="ARBA" id="ARBA00022490"/>
    </source>
</evidence>
<dbReference type="Gene3D" id="3.40.50.150">
    <property type="entry name" value="Vaccinia Virus protein VP39"/>
    <property type="match status" value="1"/>
</dbReference>
<dbReference type="InterPro" id="IPR000682">
    <property type="entry name" value="PCMT"/>
</dbReference>
<dbReference type="Proteomes" id="UP000031258">
    <property type="component" value="Unassembled WGS sequence"/>
</dbReference>
<dbReference type="PANTHER" id="PTHR11579">
    <property type="entry name" value="PROTEIN-L-ISOASPARTATE O-METHYLTRANSFERASE"/>
    <property type="match status" value="1"/>
</dbReference>
<gene>
    <name evidence="8" type="primary">pcm_2</name>
    <name evidence="7" type="synonym">pcm</name>
    <name evidence="8" type="ORF">NF27_DT00790</name>
</gene>
<keyword evidence="9" id="KW-1185">Reference proteome</keyword>
<keyword evidence="3 7" id="KW-0963">Cytoplasm</keyword>
<dbReference type="NCBIfam" id="TIGR00080">
    <property type="entry name" value="pimt"/>
    <property type="match status" value="1"/>
</dbReference>
<comment type="function">
    <text evidence="7">Catalyzes the methyl esterification of L-isoaspartyl residues in peptides and proteins that result from spontaneous decomposition of normal L-aspartyl and L-asparaginyl residues. It plays a role in the repair and/or degradation of damaged proteins.</text>
</comment>
<dbReference type="OrthoDB" id="9798496at2"/>
<feature type="active site" evidence="7">
    <location>
        <position position="66"/>
    </location>
</feature>
<comment type="subcellular location">
    <subcellularLocation>
        <location evidence="1 7">Cytoplasm</location>
    </subcellularLocation>
</comment>
<evidence type="ECO:0000256" key="4">
    <source>
        <dbReference type="ARBA" id="ARBA00022603"/>
    </source>
</evidence>
<evidence type="ECO:0000313" key="8">
    <source>
        <dbReference type="EMBL" id="KIE05305.1"/>
    </source>
</evidence>
<dbReference type="HAMAP" id="MF_00090">
    <property type="entry name" value="PIMT"/>
    <property type="match status" value="1"/>
</dbReference>
<dbReference type="Pfam" id="PF01135">
    <property type="entry name" value="PCMT"/>
    <property type="match status" value="1"/>
</dbReference>
<dbReference type="InterPro" id="IPR029063">
    <property type="entry name" value="SAM-dependent_MTases_sf"/>
</dbReference>
<evidence type="ECO:0000256" key="2">
    <source>
        <dbReference type="ARBA" id="ARBA00005369"/>
    </source>
</evidence>
<comment type="caution">
    <text evidence="8">The sequence shown here is derived from an EMBL/GenBank/DDBJ whole genome shotgun (WGS) entry which is preliminary data.</text>
</comment>